<organism evidence="1 2">
    <name type="scientific">Schaalia odontolytica</name>
    <dbReference type="NCBI Taxonomy" id="1660"/>
    <lineage>
        <taxon>Bacteria</taxon>
        <taxon>Bacillati</taxon>
        <taxon>Actinomycetota</taxon>
        <taxon>Actinomycetes</taxon>
        <taxon>Actinomycetales</taxon>
        <taxon>Actinomycetaceae</taxon>
        <taxon>Schaalia</taxon>
    </lineage>
</organism>
<sequence length="43" mass="4675">MVFIASGYSDTDILILGVVKPISARHPVEMEKDTDDNADAIAR</sequence>
<dbReference type="Proteomes" id="UP000424490">
    <property type="component" value="Chromosome"/>
</dbReference>
<evidence type="ECO:0000313" key="1">
    <source>
        <dbReference type="EMBL" id="QGS10956.1"/>
    </source>
</evidence>
<name>A0A857A8Z7_9ACTO</name>
<evidence type="ECO:0000313" key="2">
    <source>
        <dbReference type="Proteomes" id="UP000424490"/>
    </source>
</evidence>
<protein>
    <submittedName>
        <fullName evidence="1">Iron ABC transporter substrate-binding protein</fullName>
    </submittedName>
</protein>
<dbReference type="AlphaFoldDB" id="A0A857A8Z7"/>
<accession>A0A857A8Z7</accession>
<reference evidence="1 2" key="1">
    <citation type="submission" date="2019-11" db="EMBL/GenBank/DDBJ databases">
        <title>FDA dAtabase for Regulatory Grade micrObial Sequences (FDA-ARGOS): Supporting development and validation of Infectious Disease Dx tests.</title>
        <authorList>
            <person name="Stonesifer R."/>
            <person name="Tallon L."/>
            <person name="Sadzewicz L."/>
            <person name="Vavikolanu K."/>
            <person name="Mehta A."/>
            <person name="Aluvathingal J."/>
            <person name="Nadendla S."/>
            <person name="Myers T."/>
            <person name="Yan Y."/>
            <person name="Sichtig H."/>
        </authorList>
    </citation>
    <scope>NUCLEOTIDE SEQUENCE [LARGE SCALE GENOMIC DNA]</scope>
    <source>
        <strain evidence="1 2">FDAARGOS_732</strain>
    </source>
</reference>
<gene>
    <name evidence="1" type="ORF">FOC40_05760</name>
</gene>
<dbReference type="EMBL" id="CP046315">
    <property type="protein sequence ID" value="QGS10956.1"/>
    <property type="molecule type" value="Genomic_DNA"/>
</dbReference>
<proteinExistence type="predicted"/>